<organism evidence="1">
    <name type="scientific">Nostoc flagelliforme str. Sunitezuoqi</name>
    <dbReference type="NCBI Taxonomy" id="676037"/>
    <lineage>
        <taxon>Bacteria</taxon>
        <taxon>Bacillati</taxon>
        <taxon>Cyanobacteriota</taxon>
        <taxon>Cyanophyceae</taxon>
        <taxon>Nostocales</taxon>
        <taxon>Nostocaceae</taxon>
        <taxon>Nostoc</taxon>
    </lineage>
</organism>
<gene>
    <name evidence="1" type="ORF">Nfla_4504</name>
</gene>
<proteinExistence type="predicted"/>
<dbReference type="EMBL" id="HQ291117">
    <property type="protein sequence ID" value="ADO19105.1"/>
    <property type="molecule type" value="Genomic_DNA"/>
</dbReference>
<protein>
    <submittedName>
        <fullName evidence="1">Uncharacterized protein</fullName>
    </submittedName>
</protein>
<sequence length="133" mass="15288">MGGNQMHTKWTDEEVAIVEEMSCLYTVKQIAYRLKKKGYTRSTSAIQNKLRFLGYSTRPILDNYNCCEIARVLQLNSATVWSWVKPVISYQLSVTSLKLRILLITVYCSLFTVKNRIAAIDKEKIEYLVGKLA</sequence>
<name>E7DPU7_9NOSO</name>
<accession>E7DPU7</accession>
<reference evidence="1" key="1">
    <citation type="journal article" date="2011" name="Acta Physiol. Plant.">
        <title>An investigation on the genetic background of Nostoc flagelliforme by similarity analysis of its partial genomic DNA and phylogenetic comparison of deduced related species.</title>
        <authorList>
            <person name="Gao X."/>
            <person name="Liu K."/>
            <person name="Qiu B.S."/>
        </authorList>
    </citation>
    <scope>NUCLEOTIDE SEQUENCE</scope>
    <source>
        <strain evidence="1">Sunitezuoqi</strain>
    </source>
</reference>
<evidence type="ECO:0000313" key="1">
    <source>
        <dbReference type="EMBL" id="ADO19105.1"/>
    </source>
</evidence>
<dbReference type="AlphaFoldDB" id="E7DPU7"/>